<gene>
    <name evidence="1" type="ORF">CLOSTHATH_04674</name>
</gene>
<dbReference type="AlphaFoldDB" id="D3AM24"/>
<dbReference type="HOGENOM" id="CLU_3153675_0_0_9"/>
<comment type="caution">
    <text evidence="1">The sequence shown here is derived from an EMBL/GenBank/DDBJ whole genome shotgun (WGS) entry which is preliminary data.</text>
</comment>
<dbReference type="EMBL" id="ACIO01000434">
    <property type="protein sequence ID" value="EFC97138.1"/>
    <property type="molecule type" value="Genomic_DNA"/>
</dbReference>
<reference evidence="1 2" key="1">
    <citation type="submission" date="2010-01" db="EMBL/GenBank/DDBJ databases">
        <authorList>
            <person name="Weinstock G."/>
            <person name="Sodergren E."/>
            <person name="Clifton S."/>
            <person name="Fulton L."/>
            <person name="Fulton B."/>
            <person name="Courtney L."/>
            <person name="Fronick C."/>
            <person name="Harrison M."/>
            <person name="Strong C."/>
            <person name="Farmer C."/>
            <person name="Delahaunty K."/>
            <person name="Markovic C."/>
            <person name="Hall O."/>
            <person name="Minx P."/>
            <person name="Tomlinson C."/>
            <person name="Mitreva M."/>
            <person name="Nelson J."/>
            <person name="Hou S."/>
            <person name="Wollam A."/>
            <person name="Pepin K.H."/>
            <person name="Johnson M."/>
            <person name="Bhonagiri V."/>
            <person name="Nash W.E."/>
            <person name="Warren W."/>
            <person name="Chinwalla A."/>
            <person name="Mardis E.R."/>
            <person name="Wilson R.K."/>
        </authorList>
    </citation>
    <scope>NUCLEOTIDE SEQUENCE [LARGE SCALE GENOMIC DNA]</scope>
    <source>
        <strain evidence="1 2">DSM 13479</strain>
    </source>
</reference>
<accession>D3AM24</accession>
<evidence type="ECO:0000313" key="1">
    <source>
        <dbReference type="EMBL" id="EFC97138.1"/>
    </source>
</evidence>
<evidence type="ECO:0000313" key="2">
    <source>
        <dbReference type="Proteomes" id="UP000004968"/>
    </source>
</evidence>
<protein>
    <submittedName>
        <fullName evidence="1">Uncharacterized protein</fullName>
    </submittedName>
</protein>
<name>D3AM24_9FIRM</name>
<proteinExistence type="predicted"/>
<sequence length="48" mass="5623">MKNKKSESNRSAVRDILRSTSSCYGSFCGRQYAVLYNFPNFYKQVCKF</sequence>
<dbReference type="Proteomes" id="UP000004968">
    <property type="component" value="Unassembled WGS sequence"/>
</dbReference>
<organism evidence="1 2">
    <name type="scientific">Hungatella hathewayi DSM 13479</name>
    <dbReference type="NCBI Taxonomy" id="566550"/>
    <lineage>
        <taxon>Bacteria</taxon>
        <taxon>Bacillati</taxon>
        <taxon>Bacillota</taxon>
        <taxon>Clostridia</taxon>
        <taxon>Lachnospirales</taxon>
        <taxon>Lachnospiraceae</taxon>
        <taxon>Hungatella</taxon>
    </lineage>
</organism>